<dbReference type="Pfam" id="PF02325">
    <property type="entry name" value="CCB3_YggT"/>
    <property type="match status" value="1"/>
</dbReference>
<reference evidence="2" key="1">
    <citation type="submission" date="2020-05" db="EMBL/GenBank/DDBJ databases">
        <authorList>
            <person name="Chiriac C."/>
            <person name="Salcher M."/>
            <person name="Ghai R."/>
            <person name="Kavagutti S V."/>
        </authorList>
    </citation>
    <scope>NUCLEOTIDE SEQUENCE</scope>
</reference>
<dbReference type="EMBL" id="CAFBNE010000118">
    <property type="protein sequence ID" value="CAB4966013.1"/>
    <property type="molecule type" value="Genomic_DNA"/>
</dbReference>
<keyword evidence="1" id="KW-0472">Membrane</keyword>
<feature type="transmembrane region" description="Helical" evidence="1">
    <location>
        <begin position="7"/>
        <end position="28"/>
    </location>
</feature>
<evidence type="ECO:0000313" key="2">
    <source>
        <dbReference type="EMBL" id="CAB4966013.1"/>
    </source>
</evidence>
<feature type="transmembrane region" description="Helical" evidence="1">
    <location>
        <begin position="73"/>
        <end position="92"/>
    </location>
</feature>
<dbReference type="GO" id="GO:0016020">
    <property type="term" value="C:membrane"/>
    <property type="evidence" value="ECO:0007669"/>
    <property type="project" value="InterPro"/>
</dbReference>
<sequence length="94" mass="10623">MGAVGEILATILWLYWLVFIGRLIFDFVQVFARSWRPSGILLLIAEAIYTVTDPPLRLLRRVIPPLRIGGMQFDLAFLIVLIGLQILISVAMNL</sequence>
<keyword evidence="1" id="KW-0812">Transmembrane</keyword>
<accession>A0A6J7LGX6</accession>
<keyword evidence="1" id="KW-1133">Transmembrane helix</keyword>
<proteinExistence type="predicted"/>
<dbReference type="InterPro" id="IPR003425">
    <property type="entry name" value="CCB3/YggT"/>
</dbReference>
<dbReference type="AlphaFoldDB" id="A0A6J7LGX6"/>
<organism evidence="2">
    <name type="scientific">freshwater metagenome</name>
    <dbReference type="NCBI Taxonomy" id="449393"/>
    <lineage>
        <taxon>unclassified sequences</taxon>
        <taxon>metagenomes</taxon>
        <taxon>ecological metagenomes</taxon>
    </lineage>
</organism>
<name>A0A6J7LGX6_9ZZZZ</name>
<gene>
    <name evidence="2" type="ORF">UFOPK3772_02742</name>
</gene>
<evidence type="ECO:0000256" key="1">
    <source>
        <dbReference type="SAM" id="Phobius"/>
    </source>
</evidence>
<protein>
    <submittedName>
        <fullName evidence="2">Unannotated protein</fullName>
    </submittedName>
</protein>